<dbReference type="AlphaFoldDB" id="A0A379M2W0"/>
<dbReference type="EMBL" id="UGVI01000001">
    <property type="protein sequence ID" value="SUE15963.1"/>
    <property type="molecule type" value="Genomic_DNA"/>
</dbReference>
<evidence type="ECO:0000313" key="1">
    <source>
        <dbReference type="EMBL" id="SUE15963.1"/>
    </source>
</evidence>
<keyword evidence="2" id="KW-1185">Reference proteome</keyword>
<protein>
    <submittedName>
        <fullName evidence="1">Uncharacterized protein</fullName>
    </submittedName>
</protein>
<accession>A0A379M2W0</accession>
<proteinExistence type="predicted"/>
<evidence type="ECO:0000313" key="2">
    <source>
        <dbReference type="Proteomes" id="UP000254569"/>
    </source>
</evidence>
<sequence length="60" mass="6651">MWFTPRFIHRLCTDDEEPHAKQARGSSGGRNQAATTFSVNFAVTSGCSFTTIWCLPVALM</sequence>
<dbReference type="Proteomes" id="UP000254569">
    <property type="component" value="Unassembled WGS sequence"/>
</dbReference>
<gene>
    <name evidence="1" type="ORF">NCTC13296_02827</name>
</gene>
<name>A0A379M2W0_9NOCA</name>
<reference evidence="1 2" key="1">
    <citation type="submission" date="2018-06" db="EMBL/GenBank/DDBJ databases">
        <authorList>
            <consortium name="Pathogen Informatics"/>
            <person name="Doyle S."/>
        </authorList>
    </citation>
    <scope>NUCLEOTIDE SEQUENCE [LARGE SCALE GENOMIC DNA]</scope>
    <source>
        <strain evidence="1 2">NCTC13296</strain>
    </source>
</reference>
<organism evidence="1 2">
    <name type="scientific">Rhodococcus gordoniae</name>
    <dbReference type="NCBI Taxonomy" id="223392"/>
    <lineage>
        <taxon>Bacteria</taxon>
        <taxon>Bacillati</taxon>
        <taxon>Actinomycetota</taxon>
        <taxon>Actinomycetes</taxon>
        <taxon>Mycobacteriales</taxon>
        <taxon>Nocardiaceae</taxon>
        <taxon>Rhodococcus</taxon>
    </lineage>
</organism>